<feature type="domain" description="Rhodopsin" evidence="8">
    <location>
        <begin position="144"/>
        <end position="375"/>
    </location>
</feature>
<keyword evidence="4 7" id="KW-0472">Membrane</keyword>
<name>A0AA40EG43_9PEZI</name>
<evidence type="ECO:0000259" key="8">
    <source>
        <dbReference type="Pfam" id="PF20684"/>
    </source>
</evidence>
<keyword evidence="10" id="KW-1185">Reference proteome</keyword>
<dbReference type="InterPro" id="IPR052337">
    <property type="entry name" value="SAT4-like"/>
</dbReference>
<accession>A0AA40EG43</accession>
<dbReference type="InterPro" id="IPR049326">
    <property type="entry name" value="Rhodopsin_dom_fungi"/>
</dbReference>
<feature type="transmembrane region" description="Helical" evidence="7">
    <location>
        <begin position="151"/>
        <end position="167"/>
    </location>
</feature>
<comment type="subcellular location">
    <subcellularLocation>
        <location evidence="1">Membrane</location>
        <topology evidence="1">Multi-pass membrane protein</topology>
    </subcellularLocation>
</comment>
<keyword evidence="2 7" id="KW-0812">Transmembrane</keyword>
<sequence length="409" mass="45469">LCSLPELKKTALGPSSATSRSSSLNRDAEKSCSFPRASEFCSLHIKTDSILTRSTQPKKEKREKASMISPDPGARTGPSRSLLIQSWTLVAVAFMSLVARFASRYLQISGGNHLSTSSKSNSVSSFESHRRIDACRASLSKFFRRLAADDYLMVLAFASLVVVAYSGNEVAANGSNYVEDGETDGWTEEQRDRAVWGSKMLVALEEGMVACLWLVKACLLILYFRLTSNLPENLAVKLTSVYCILGFAVIQTLYLGIWCRPMTKYWAVPIPPGNDQCKTYHHHLITLTAFHISSDLLILAIPLPMIIRARLPLHQKLVLCFVFSLGVLVVLLAILNRYYNFVMPHDLVFLAWYNGEASTAVIIANVPFLWILLRRVFALEAWGGRKGSDPRAGSQTMERKDPEALGLRD</sequence>
<evidence type="ECO:0000256" key="5">
    <source>
        <dbReference type="ARBA" id="ARBA00038359"/>
    </source>
</evidence>
<comment type="similarity">
    <text evidence="5">Belongs to the SAT4 family.</text>
</comment>
<proteinExistence type="inferred from homology"/>
<evidence type="ECO:0000256" key="4">
    <source>
        <dbReference type="ARBA" id="ARBA00023136"/>
    </source>
</evidence>
<keyword evidence="3 7" id="KW-1133">Transmembrane helix</keyword>
<dbReference type="EMBL" id="JAUKUD010000007">
    <property type="protein sequence ID" value="KAK0738695.1"/>
    <property type="molecule type" value="Genomic_DNA"/>
</dbReference>
<dbReference type="PANTHER" id="PTHR33048:SF47">
    <property type="entry name" value="INTEGRAL MEMBRANE PROTEIN-RELATED"/>
    <property type="match status" value="1"/>
</dbReference>
<feature type="region of interest" description="Disordered" evidence="6">
    <location>
        <begin position="52"/>
        <end position="78"/>
    </location>
</feature>
<dbReference type="PANTHER" id="PTHR33048">
    <property type="entry name" value="PTH11-LIKE INTEGRAL MEMBRANE PROTEIN (AFU_ORTHOLOGUE AFUA_5G11245)"/>
    <property type="match status" value="1"/>
</dbReference>
<evidence type="ECO:0000256" key="3">
    <source>
        <dbReference type="ARBA" id="ARBA00022989"/>
    </source>
</evidence>
<dbReference type="Proteomes" id="UP001172155">
    <property type="component" value="Unassembled WGS sequence"/>
</dbReference>
<evidence type="ECO:0000313" key="10">
    <source>
        <dbReference type="Proteomes" id="UP001172155"/>
    </source>
</evidence>
<comment type="caution">
    <text evidence="9">The sequence shown here is derived from an EMBL/GenBank/DDBJ whole genome shotgun (WGS) entry which is preliminary data.</text>
</comment>
<feature type="transmembrane region" description="Helical" evidence="7">
    <location>
        <begin position="238"/>
        <end position="257"/>
    </location>
</feature>
<gene>
    <name evidence="9" type="ORF">B0T18DRAFT_475303</name>
</gene>
<feature type="region of interest" description="Disordered" evidence="6">
    <location>
        <begin position="385"/>
        <end position="409"/>
    </location>
</feature>
<dbReference type="Pfam" id="PF20684">
    <property type="entry name" value="Fung_rhodopsin"/>
    <property type="match status" value="1"/>
</dbReference>
<evidence type="ECO:0000313" key="9">
    <source>
        <dbReference type="EMBL" id="KAK0738695.1"/>
    </source>
</evidence>
<feature type="transmembrane region" description="Helical" evidence="7">
    <location>
        <begin position="351"/>
        <end position="373"/>
    </location>
</feature>
<feature type="transmembrane region" description="Helical" evidence="7">
    <location>
        <begin position="317"/>
        <end position="339"/>
    </location>
</feature>
<evidence type="ECO:0000256" key="7">
    <source>
        <dbReference type="SAM" id="Phobius"/>
    </source>
</evidence>
<evidence type="ECO:0000256" key="2">
    <source>
        <dbReference type="ARBA" id="ARBA00022692"/>
    </source>
</evidence>
<dbReference type="AlphaFoldDB" id="A0AA40EG43"/>
<organism evidence="9 10">
    <name type="scientific">Schizothecium vesticola</name>
    <dbReference type="NCBI Taxonomy" id="314040"/>
    <lineage>
        <taxon>Eukaryota</taxon>
        <taxon>Fungi</taxon>
        <taxon>Dikarya</taxon>
        <taxon>Ascomycota</taxon>
        <taxon>Pezizomycotina</taxon>
        <taxon>Sordariomycetes</taxon>
        <taxon>Sordariomycetidae</taxon>
        <taxon>Sordariales</taxon>
        <taxon>Schizotheciaceae</taxon>
        <taxon>Schizothecium</taxon>
    </lineage>
</organism>
<feature type="region of interest" description="Disordered" evidence="6">
    <location>
        <begin position="1"/>
        <end position="35"/>
    </location>
</feature>
<dbReference type="GO" id="GO:0016020">
    <property type="term" value="C:membrane"/>
    <property type="evidence" value="ECO:0007669"/>
    <property type="project" value="UniProtKB-SubCell"/>
</dbReference>
<protein>
    <recommendedName>
        <fullName evidence="8">Rhodopsin domain-containing protein</fullName>
    </recommendedName>
</protein>
<feature type="non-terminal residue" evidence="9">
    <location>
        <position position="409"/>
    </location>
</feature>
<feature type="compositionally biased region" description="Basic and acidic residues" evidence="6">
    <location>
        <begin position="397"/>
        <end position="409"/>
    </location>
</feature>
<feature type="transmembrane region" description="Helical" evidence="7">
    <location>
        <begin position="207"/>
        <end position="226"/>
    </location>
</feature>
<evidence type="ECO:0000256" key="1">
    <source>
        <dbReference type="ARBA" id="ARBA00004141"/>
    </source>
</evidence>
<reference evidence="9" key="1">
    <citation type="submission" date="2023-06" db="EMBL/GenBank/DDBJ databases">
        <title>Genome-scale phylogeny and comparative genomics of the fungal order Sordariales.</title>
        <authorList>
            <consortium name="Lawrence Berkeley National Laboratory"/>
            <person name="Hensen N."/>
            <person name="Bonometti L."/>
            <person name="Westerberg I."/>
            <person name="Brannstrom I.O."/>
            <person name="Guillou S."/>
            <person name="Cros-Aarteil S."/>
            <person name="Calhoun S."/>
            <person name="Haridas S."/>
            <person name="Kuo A."/>
            <person name="Mondo S."/>
            <person name="Pangilinan J."/>
            <person name="Riley R."/>
            <person name="LaButti K."/>
            <person name="Andreopoulos B."/>
            <person name="Lipzen A."/>
            <person name="Chen C."/>
            <person name="Yanf M."/>
            <person name="Daum C."/>
            <person name="Ng V."/>
            <person name="Clum A."/>
            <person name="Steindorff A."/>
            <person name="Ohm R."/>
            <person name="Martin F."/>
            <person name="Silar P."/>
            <person name="Natvig D."/>
            <person name="Lalanne C."/>
            <person name="Gautier V."/>
            <person name="Ament-velasquez S.L."/>
            <person name="Kruys A."/>
            <person name="Hutchinson M.I."/>
            <person name="Powell A.J."/>
            <person name="Barry K."/>
            <person name="Miller A.N."/>
            <person name="Grigoriev I.V."/>
            <person name="Debuchy R."/>
            <person name="Gladieux P."/>
            <person name="Thoren M.H."/>
            <person name="Johannesson H."/>
        </authorList>
    </citation>
    <scope>NUCLEOTIDE SEQUENCE</scope>
    <source>
        <strain evidence="9">SMH3187-1</strain>
    </source>
</reference>
<evidence type="ECO:0000256" key="6">
    <source>
        <dbReference type="SAM" id="MobiDB-lite"/>
    </source>
</evidence>